<protein>
    <submittedName>
        <fullName evidence="1">Uncharacterized protein</fullName>
    </submittedName>
</protein>
<name>E4TC82_RIEAD</name>
<evidence type="ECO:0000313" key="1">
    <source>
        <dbReference type="EMBL" id="AFD56131.1"/>
    </source>
</evidence>
<dbReference type="Proteomes" id="UP000010093">
    <property type="component" value="Chromosome"/>
</dbReference>
<gene>
    <name evidence="1" type="ORF">RA0C_1230</name>
</gene>
<dbReference type="PATRIC" id="fig|693978.17.peg.1216"/>
<dbReference type="HOGENOM" id="CLU_1804725_0_0_10"/>
<evidence type="ECO:0000313" key="2">
    <source>
        <dbReference type="Proteomes" id="UP000010093"/>
    </source>
</evidence>
<dbReference type="KEGG" id="rai:RA0C_1230"/>
<reference evidence="1 2" key="1">
    <citation type="journal article" date="2012" name="J. Bacteriol.">
        <title>Complete genome sequence of Riemerella anatipestifer reference strain.</title>
        <authorList>
            <person name="Wang X."/>
            <person name="Zhu D."/>
            <person name="Wang M."/>
            <person name="Cheng A."/>
            <person name="Jia R."/>
            <person name="Zhou Y."/>
            <person name="Chen Z."/>
            <person name="Luo Q."/>
            <person name="Liu F."/>
            <person name="Wang Y."/>
            <person name="Chen X.Y."/>
        </authorList>
    </citation>
    <scope>NUCLEOTIDE SEQUENCE [LARGE SCALE GENOMIC DNA]</scope>
    <source>
        <strain evidence="2">DSM 15868</strain>
    </source>
</reference>
<dbReference type="AlphaFoldDB" id="E4TC82"/>
<proteinExistence type="predicted"/>
<dbReference type="KEGG" id="ran:Riean_0968"/>
<sequence>MASLLVKFNKDDFNKNIFNKIYFLDGVYQTRNNFELIYPKLEEHKDIEYIDFMKIQDDGKIAFGTMPSRKDYFKNYNRIENDNYNAIIAKEKGHIHIYRNVILHAILGMGGGSKIKKQSVFIDKKNYIYIQDGNKCFVYKSLN</sequence>
<accession>E4TC82</accession>
<organism evidence="1 2">
    <name type="scientific">Riemerella anatipestifer (strain ATCC 11845 / DSM 15868 / JCM 9532 / NCTC 11014)</name>
    <dbReference type="NCBI Taxonomy" id="693978"/>
    <lineage>
        <taxon>Bacteria</taxon>
        <taxon>Pseudomonadati</taxon>
        <taxon>Bacteroidota</taxon>
        <taxon>Flavobacteriia</taxon>
        <taxon>Flavobacteriales</taxon>
        <taxon>Weeksellaceae</taxon>
        <taxon>Riemerella</taxon>
    </lineage>
</organism>
<dbReference type="EMBL" id="CP003388">
    <property type="protein sequence ID" value="AFD56131.1"/>
    <property type="molecule type" value="Genomic_DNA"/>
</dbReference>